<dbReference type="InterPro" id="IPR047655">
    <property type="entry name" value="Transpos_IS630-like"/>
</dbReference>
<dbReference type="EMBL" id="JACHMB010000001">
    <property type="protein sequence ID" value="MBB5785145.1"/>
    <property type="molecule type" value="Genomic_DNA"/>
</dbReference>
<reference evidence="1 2" key="1">
    <citation type="submission" date="2020-08" db="EMBL/GenBank/DDBJ databases">
        <title>Sequencing the genomes of 1000 actinobacteria strains.</title>
        <authorList>
            <person name="Klenk H.-P."/>
        </authorList>
    </citation>
    <scope>NUCLEOTIDE SEQUENCE [LARGE SCALE GENOMIC DNA]</scope>
    <source>
        <strain evidence="1 2">DSM 45507</strain>
    </source>
</reference>
<dbReference type="AlphaFoldDB" id="A0A7W9GJX7"/>
<comment type="caution">
    <text evidence="1">The sequence shown here is derived from an EMBL/GenBank/DDBJ whole genome shotgun (WGS) entry which is preliminary data.</text>
</comment>
<accession>A0A7W9GJX7</accession>
<name>A0A7W9GJX7_9ACTN</name>
<dbReference type="Pfam" id="PF13565">
    <property type="entry name" value="HTH_32"/>
    <property type="match status" value="1"/>
</dbReference>
<keyword evidence="2" id="KW-1185">Reference proteome</keyword>
<dbReference type="InterPro" id="IPR009057">
    <property type="entry name" value="Homeodomain-like_sf"/>
</dbReference>
<dbReference type="Proteomes" id="UP000579153">
    <property type="component" value="Unassembled WGS sequence"/>
</dbReference>
<sequence>MAKWRQRFIEARLEGLIDEPRPGRPPTIRDDQVEQVVIDTLESTPKGATHWSRASMAKRSGLSPSTVGRIWKAFRLKPHRAETFKLSKDPLFIEKVHDVVGLYLNPPEHAVVLCADEKSQVQALDRSQPVLPMMPGMPERRTHDYIRHGTSSLLDIADGKVIASMHRRHRSVEWLKFLKKIDREVPAHLHVHIVCDNYGTHKTPTRSRSGA</sequence>
<proteinExistence type="predicted"/>
<dbReference type="NCBIfam" id="NF033545">
    <property type="entry name" value="transpos_IS630"/>
    <property type="match status" value="1"/>
</dbReference>
<dbReference type="SUPFAM" id="SSF46689">
    <property type="entry name" value="Homeodomain-like"/>
    <property type="match status" value="1"/>
</dbReference>
<protein>
    <submittedName>
        <fullName evidence="1">Transcriptional regulator with XRE-family HTH domain</fullName>
    </submittedName>
</protein>
<gene>
    <name evidence="1" type="ORF">HD596_011901</name>
</gene>
<organism evidence="1 2">
    <name type="scientific">Nonomuraea jabiensis</name>
    <dbReference type="NCBI Taxonomy" id="882448"/>
    <lineage>
        <taxon>Bacteria</taxon>
        <taxon>Bacillati</taxon>
        <taxon>Actinomycetota</taxon>
        <taxon>Actinomycetes</taxon>
        <taxon>Streptosporangiales</taxon>
        <taxon>Streptosporangiaceae</taxon>
        <taxon>Nonomuraea</taxon>
    </lineage>
</organism>
<evidence type="ECO:0000313" key="2">
    <source>
        <dbReference type="Proteomes" id="UP000579153"/>
    </source>
</evidence>
<evidence type="ECO:0000313" key="1">
    <source>
        <dbReference type="EMBL" id="MBB5785145.1"/>
    </source>
</evidence>